<dbReference type="EMBL" id="AMWG01000095">
    <property type="protein sequence ID" value="ELP32673.1"/>
    <property type="molecule type" value="Genomic_DNA"/>
</dbReference>
<evidence type="ECO:0000313" key="2">
    <source>
        <dbReference type="Proteomes" id="UP000010959"/>
    </source>
</evidence>
<proteinExistence type="predicted"/>
<organism evidence="1 2">
    <name type="scientific">Rhodopirellula baltica SWK14</name>
    <dbReference type="NCBI Taxonomy" id="993516"/>
    <lineage>
        <taxon>Bacteria</taxon>
        <taxon>Pseudomonadati</taxon>
        <taxon>Planctomycetota</taxon>
        <taxon>Planctomycetia</taxon>
        <taxon>Pirellulales</taxon>
        <taxon>Pirellulaceae</taxon>
        <taxon>Rhodopirellula</taxon>
    </lineage>
</organism>
<name>L7CF75_RHOBT</name>
<evidence type="ECO:0000313" key="1">
    <source>
        <dbReference type="EMBL" id="ELP32673.1"/>
    </source>
</evidence>
<dbReference type="Proteomes" id="UP000010959">
    <property type="component" value="Unassembled WGS sequence"/>
</dbReference>
<dbReference type="PATRIC" id="fig|993516.3.peg.3655"/>
<reference evidence="1 2" key="1">
    <citation type="journal article" date="2013" name="Mar. Genomics">
        <title>Expression of sulfatases in Rhodopirellula baltica and the diversity of sulfatases in the genus Rhodopirellula.</title>
        <authorList>
            <person name="Wegner C.E."/>
            <person name="Richter-Heitmann T."/>
            <person name="Klindworth A."/>
            <person name="Klockow C."/>
            <person name="Richter M."/>
            <person name="Achstetter T."/>
            <person name="Glockner F.O."/>
            <person name="Harder J."/>
        </authorList>
    </citation>
    <scope>NUCLEOTIDE SEQUENCE [LARGE SCALE GENOMIC DNA]</scope>
    <source>
        <strain evidence="1 2">SWK14</strain>
    </source>
</reference>
<dbReference type="AlphaFoldDB" id="L7CF75"/>
<accession>L7CF75</accession>
<sequence length="61" mass="7064">MVSAFSRIDRFSRYRDVMQPDEVQHSKTIQIAQQRTLAQGGDCERRIGRADERLEQTMGGH</sequence>
<protein>
    <submittedName>
        <fullName evidence="1">Uncharacterized protein</fullName>
    </submittedName>
</protein>
<gene>
    <name evidence="1" type="ORF">RBSWK_03428</name>
</gene>
<comment type="caution">
    <text evidence="1">The sequence shown here is derived from an EMBL/GenBank/DDBJ whole genome shotgun (WGS) entry which is preliminary data.</text>
</comment>